<sequence length="79" mass="8674">MTGQTYRGHRIDVVAIAAPDGHGYELTITDEATGAQRQRLLQPAGTFRSRETAHDHAFAAARAWIDGSPLHWPFAPPHT</sequence>
<reference evidence="4" key="2">
    <citation type="journal article" date="2019" name="Int. J. Syst. Evol. Microbiol.">
        <title>The Global Catalogue of Microorganisms (GCM) 10K type strain sequencing project: providing services to taxonomists for standard genome sequencing and annotation.</title>
        <authorList>
            <consortium name="The Broad Institute Genomics Platform"/>
            <consortium name="The Broad Institute Genome Sequencing Center for Infectious Disease"/>
            <person name="Wu L."/>
            <person name="Ma J."/>
        </authorList>
    </citation>
    <scope>NUCLEOTIDE SEQUENCE [LARGE SCALE GENOMIC DNA]</scope>
    <source>
        <strain evidence="4">CGMCC 1.15931</strain>
    </source>
</reference>
<dbReference type="RefSeq" id="WP_155469015.1">
    <property type="nucleotide sequence ID" value="NZ_BMKG01000011.1"/>
</dbReference>
<protein>
    <submittedName>
        <fullName evidence="2">Uncharacterized protein</fullName>
    </submittedName>
</protein>
<accession>A0A6I3SSQ1</accession>
<dbReference type="EMBL" id="BMKG01000011">
    <property type="protein sequence ID" value="GGC05111.1"/>
    <property type="molecule type" value="Genomic_DNA"/>
</dbReference>
<name>A0A6I3SSQ1_9BURK</name>
<evidence type="ECO:0000313" key="4">
    <source>
        <dbReference type="Proteomes" id="UP000622638"/>
    </source>
</evidence>
<proteinExistence type="predicted"/>
<keyword evidence="4" id="KW-1185">Reference proteome</keyword>
<gene>
    <name evidence="1" type="ORF">GCM10011572_28690</name>
    <name evidence="2" type="ORF">GM672_02895</name>
</gene>
<evidence type="ECO:0000313" key="3">
    <source>
        <dbReference type="Proteomes" id="UP000430634"/>
    </source>
</evidence>
<organism evidence="2 3">
    <name type="scientific">Pseudoduganella buxea</name>
    <dbReference type="NCBI Taxonomy" id="1949069"/>
    <lineage>
        <taxon>Bacteria</taxon>
        <taxon>Pseudomonadati</taxon>
        <taxon>Pseudomonadota</taxon>
        <taxon>Betaproteobacteria</taxon>
        <taxon>Burkholderiales</taxon>
        <taxon>Oxalobacteraceae</taxon>
        <taxon>Telluria group</taxon>
        <taxon>Pseudoduganella</taxon>
    </lineage>
</organism>
<evidence type="ECO:0000313" key="2">
    <source>
        <dbReference type="EMBL" id="MTV51675.1"/>
    </source>
</evidence>
<dbReference type="AlphaFoldDB" id="A0A6I3SSQ1"/>
<dbReference type="Proteomes" id="UP000622638">
    <property type="component" value="Unassembled WGS sequence"/>
</dbReference>
<dbReference type="EMBL" id="WNKZ01000004">
    <property type="protein sequence ID" value="MTV51675.1"/>
    <property type="molecule type" value="Genomic_DNA"/>
</dbReference>
<reference evidence="1" key="4">
    <citation type="submission" date="2024-05" db="EMBL/GenBank/DDBJ databases">
        <authorList>
            <person name="Sun Q."/>
            <person name="Zhou Y."/>
        </authorList>
    </citation>
    <scope>NUCLEOTIDE SEQUENCE</scope>
    <source>
        <strain evidence="1">CGMCC 1.15931</strain>
    </source>
</reference>
<comment type="caution">
    <text evidence="2">The sequence shown here is derived from an EMBL/GenBank/DDBJ whole genome shotgun (WGS) entry which is preliminary data.</text>
</comment>
<dbReference type="Proteomes" id="UP000430634">
    <property type="component" value="Unassembled WGS sequence"/>
</dbReference>
<reference evidence="2 3" key="3">
    <citation type="submission" date="2019-11" db="EMBL/GenBank/DDBJ databases">
        <title>Type strains purchased from KCTC, JCM and DSMZ.</title>
        <authorList>
            <person name="Lu H."/>
        </authorList>
    </citation>
    <scope>NUCLEOTIDE SEQUENCE [LARGE SCALE GENOMIC DNA]</scope>
    <source>
        <strain evidence="2 3">KCTC 52429</strain>
    </source>
</reference>
<dbReference type="OrthoDB" id="8759321at2"/>
<reference evidence="1" key="1">
    <citation type="journal article" date="2014" name="Int. J. Syst. Evol. Microbiol.">
        <title>Complete genome of a new Firmicutes species belonging to the dominant human colonic microbiota ('Ruminococcus bicirculans') reveals two chromosomes and a selective capacity to utilize plant glucans.</title>
        <authorList>
            <consortium name="NISC Comparative Sequencing Program"/>
            <person name="Wegmann U."/>
            <person name="Louis P."/>
            <person name="Goesmann A."/>
            <person name="Henrissat B."/>
            <person name="Duncan S.H."/>
            <person name="Flint H.J."/>
        </authorList>
    </citation>
    <scope>NUCLEOTIDE SEQUENCE</scope>
    <source>
        <strain evidence="1">CGMCC 1.15931</strain>
    </source>
</reference>
<evidence type="ECO:0000313" key="1">
    <source>
        <dbReference type="EMBL" id="GGC05111.1"/>
    </source>
</evidence>